<gene>
    <name evidence="2" type="ORF">FJT64_005766</name>
</gene>
<name>A0A6A4VRF7_AMPAM</name>
<dbReference type="PANTHER" id="PTHR10492">
    <property type="match status" value="1"/>
</dbReference>
<comment type="caution">
    <text evidence="2">The sequence shown here is derived from an EMBL/GenBank/DDBJ whole genome shotgun (WGS) entry which is preliminary data.</text>
</comment>
<dbReference type="InterPro" id="IPR027417">
    <property type="entry name" value="P-loop_NTPase"/>
</dbReference>
<evidence type="ECO:0000313" key="2">
    <source>
        <dbReference type="EMBL" id="KAF0296815.1"/>
    </source>
</evidence>
<dbReference type="SUPFAM" id="SSF52540">
    <property type="entry name" value="P-loop containing nucleoside triphosphate hydrolases"/>
    <property type="match status" value="1"/>
</dbReference>
<feature type="domain" description="DNA helicase Pif1-like 2B" evidence="1">
    <location>
        <begin position="338"/>
        <end position="382"/>
    </location>
</feature>
<keyword evidence="3" id="KW-1185">Reference proteome</keyword>
<protein>
    <recommendedName>
        <fullName evidence="1">DNA helicase Pif1-like 2B domain-containing protein</fullName>
    </recommendedName>
</protein>
<organism evidence="2 3">
    <name type="scientific">Amphibalanus amphitrite</name>
    <name type="common">Striped barnacle</name>
    <name type="synonym">Balanus amphitrite</name>
    <dbReference type="NCBI Taxonomy" id="1232801"/>
    <lineage>
        <taxon>Eukaryota</taxon>
        <taxon>Metazoa</taxon>
        <taxon>Ecdysozoa</taxon>
        <taxon>Arthropoda</taxon>
        <taxon>Crustacea</taxon>
        <taxon>Multicrustacea</taxon>
        <taxon>Cirripedia</taxon>
        <taxon>Thoracica</taxon>
        <taxon>Thoracicalcarea</taxon>
        <taxon>Balanomorpha</taxon>
        <taxon>Balanoidea</taxon>
        <taxon>Balanidae</taxon>
        <taxon>Amphibalaninae</taxon>
        <taxon>Amphibalanus</taxon>
    </lineage>
</organism>
<sequence>MPSRLIFFQPGEERQAVAGEPRHTQLTAWMTYNRASAGEDAEGLRVLYPDFPLKYGWDAGHKRWHRRRNMQAAPTIGRVVSLTPRHGDVFYLRVLLHHVPGATTFTDLRTVDGQVCDTHQEACRRRGLLQDDQEWAETLAEAVRTQRPGQLKQLFVVLLLFCAPADPVTLLHPFQAAMGEDIARRHPELPPQTVTGLVLLRISDSLQRAGKTMEDFVHRLRENMRARLAQEENQQAELEEFSTWLLQLGNGELPTDAEGRVTLPPALVLEAELPAVIDWTFGNLTDADSMASRAVLAPTYSTVNSVNSYVTDIFPGRAVECLSADATVGEEQEPVPQEYLNGLCVPGLPPHHLLLKPGMPVILLRNIDPARGLCNGTRLLVVAVHGGRLLEATVACGSAAGRRVLIPRLTLQPPDDAFPFEWRRRQFPVRPAFVFVLVGRWRDLRFVLPPGSGGRTANVVYRDVL</sequence>
<dbReference type="Pfam" id="PF21530">
    <property type="entry name" value="Pif1_2B_dom"/>
    <property type="match status" value="1"/>
</dbReference>
<dbReference type="EMBL" id="VIIS01001533">
    <property type="protein sequence ID" value="KAF0296815.1"/>
    <property type="molecule type" value="Genomic_DNA"/>
</dbReference>
<dbReference type="InterPro" id="IPR049163">
    <property type="entry name" value="Pif1-like_2B_dom"/>
</dbReference>
<proteinExistence type="predicted"/>
<evidence type="ECO:0000313" key="3">
    <source>
        <dbReference type="Proteomes" id="UP000440578"/>
    </source>
</evidence>
<reference evidence="2 3" key="1">
    <citation type="submission" date="2019-07" db="EMBL/GenBank/DDBJ databases">
        <title>Draft genome assembly of a fouling barnacle, Amphibalanus amphitrite (Darwin, 1854): The first reference genome for Thecostraca.</title>
        <authorList>
            <person name="Kim W."/>
        </authorList>
    </citation>
    <scope>NUCLEOTIDE SEQUENCE [LARGE SCALE GENOMIC DNA]</scope>
    <source>
        <strain evidence="2">SNU_AA5</strain>
        <tissue evidence="2">Soma without cirri and trophi</tissue>
    </source>
</reference>
<dbReference type="Proteomes" id="UP000440578">
    <property type="component" value="Unassembled WGS sequence"/>
</dbReference>
<dbReference type="AlphaFoldDB" id="A0A6A4VRF7"/>
<dbReference type="PANTHER" id="PTHR10492:SF57">
    <property type="entry name" value="ATP-DEPENDENT DNA HELICASE"/>
    <property type="match status" value="1"/>
</dbReference>
<dbReference type="OrthoDB" id="10046327at2759"/>
<accession>A0A6A4VRF7</accession>
<evidence type="ECO:0000259" key="1">
    <source>
        <dbReference type="Pfam" id="PF21530"/>
    </source>
</evidence>